<proteinExistence type="predicted"/>
<dbReference type="AlphaFoldDB" id="A0AAV2Z4L5"/>
<keyword evidence="2" id="KW-1185">Reference proteome</keyword>
<dbReference type="InterPro" id="IPR032048">
    <property type="entry name" value="TGase_elicitor"/>
</dbReference>
<dbReference type="GO" id="GO:0016755">
    <property type="term" value="F:aminoacyltransferase activity"/>
    <property type="evidence" value="ECO:0007669"/>
    <property type="project" value="InterPro"/>
</dbReference>
<name>A0AAV2Z4L5_9STRA</name>
<reference evidence="1" key="1">
    <citation type="submission" date="2022-11" db="EMBL/GenBank/DDBJ databases">
        <authorList>
            <person name="Morgan W.R."/>
            <person name="Tartar A."/>
        </authorList>
    </citation>
    <scope>NUCLEOTIDE SEQUENCE</scope>
    <source>
        <strain evidence="1">ARSEF 373</strain>
    </source>
</reference>
<dbReference type="EMBL" id="DAKRPA010000065">
    <property type="protein sequence ID" value="DBA00372.1"/>
    <property type="molecule type" value="Genomic_DNA"/>
</dbReference>
<sequence length="130" mass="14899">YKILESKTYNVEEGSKKFLSVSKYPFNPQAKKLQYVRTAFSWIVETGEDGVIVGTSRLQHYTKVQEYKHLLELDASDNIIGGKWLKESNKKHPDFLWFPTGVPAENTITNVGLSYKNVKELLNESIKGRC</sequence>
<protein>
    <submittedName>
        <fullName evidence="1">Uncharacterized protein</fullName>
    </submittedName>
</protein>
<gene>
    <name evidence="1" type="ORF">N0F65_000557</name>
</gene>
<comment type="caution">
    <text evidence="1">The sequence shown here is derived from an EMBL/GenBank/DDBJ whole genome shotgun (WGS) entry which is preliminary data.</text>
</comment>
<accession>A0AAV2Z4L5</accession>
<reference evidence="1" key="2">
    <citation type="journal article" date="2023" name="Microbiol Resour">
        <title>Decontamination and Annotation of the Draft Genome Sequence of the Oomycete Lagenidium giganteum ARSEF 373.</title>
        <authorList>
            <person name="Morgan W.R."/>
            <person name="Tartar A."/>
        </authorList>
    </citation>
    <scope>NUCLEOTIDE SEQUENCE</scope>
    <source>
        <strain evidence="1">ARSEF 373</strain>
    </source>
</reference>
<feature type="non-terminal residue" evidence="1">
    <location>
        <position position="1"/>
    </location>
</feature>
<dbReference type="Proteomes" id="UP001146120">
    <property type="component" value="Unassembled WGS sequence"/>
</dbReference>
<dbReference type="Pfam" id="PF16683">
    <property type="entry name" value="TGase_elicitor"/>
    <property type="match status" value="1"/>
</dbReference>
<evidence type="ECO:0000313" key="2">
    <source>
        <dbReference type="Proteomes" id="UP001146120"/>
    </source>
</evidence>
<organism evidence="1 2">
    <name type="scientific">Lagenidium giganteum</name>
    <dbReference type="NCBI Taxonomy" id="4803"/>
    <lineage>
        <taxon>Eukaryota</taxon>
        <taxon>Sar</taxon>
        <taxon>Stramenopiles</taxon>
        <taxon>Oomycota</taxon>
        <taxon>Peronosporomycetes</taxon>
        <taxon>Pythiales</taxon>
        <taxon>Pythiaceae</taxon>
    </lineage>
</organism>
<evidence type="ECO:0000313" key="1">
    <source>
        <dbReference type="EMBL" id="DBA00372.1"/>
    </source>
</evidence>